<feature type="domain" description="FATC" evidence="1">
    <location>
        <begin position="1031"/>
        <end position="1063"/>
    </location>
</feature>
<accession>A0A0N4U9D9</accession>
<dbReference type="Gene3D" id="3.30.1010.10">
    <property type="entry name" value="Phosphatidylinositol 3-kinase Catalytic Subunit, Chain A, domain 4"/>
    <property type="match status" value="1"/>
</dbReference>
<dbReference type="STRING" id="318479.A0A0N4U9D9"/>
<dbReference type="AlphaFoldDB" id="A0A0N4U9D9"/>
<reference evidence="2 4" key="2">
    <citation type="submission" date="2018-11" db="EMBL/GenBank/DDBJ databases">
        <authorList>
            <consortium name="Pathogen Informatics"/>
        </authorList>
    </citation>
    <scope>NUCLEOTIDE SEQUENCE [LARGE SCALE GENOMIC DNA]</scope>
</reference>
<evidence type="ECO:0000313" key="5">
    <source>
        <dbReference type="WBParaSite" id="DME_0000369501-mRNA-1"/>
    </source>
</evidence>
<dbReference type="GO" id="GO:0006974">
    <property type="term" value="P:DNA damage response"/>
    <property type="evidence" value="ECO:0007669"/>
    <property type="project" value="InterPro"/>
</dbReference>
<evidence type="ECO:0000259" key="1">
    <source>
        <dbReference type="PROSITE" id="PS51190"/>
    </source>
</evidence>
<dbReference type="InterPro" id="IPR011009">
    <property type="entry name" value="Kinase-like_dom_sf"/>
</dbReference>
<sequence length="1063" mass="124100">MQNAPVKLDLDMDVIVLTKCSEIIRLIKAFVAQVCVLGKLTDSFEIRIDVHQGCVLCTYWYSRDVWSILSQILNTLKYFFPVDKSLWTRGEITIKTKIRIYIVILIYGLPMKMEDIKLSLTNHADIAKKDFECFEESAIYGLRRGKKNDFYYYQRWHQIEWLEITLVASDCRYFTINIEFSIFRKLKLNVLLNEWSIIFERLMEIDELITSQLCFVVFDVFLNDFIGLLRRLQYISDYCNDRLDLLKKPMPGSMFAEGYWKYQINLIEKNEIEAIDTQQLMRIWGRYESFRRYIAFILSTTSPLTPGSIYSTNYEQTIEDFILYSLIELFIDPFISVSGLNINPASTKLKEYFPIDLLVLSSACMQSGLFDDAYYAIRSYIDSCRELFIEVLSKLCDSDSIPAISGPSRDPVLHSKAMFYSGCSLDDLVPEVQYSAAAELCEWDILSYPKSKPFFCYGQHIYSMLFARQRGEHTLSQSLAVNLRCAATNSFNTELSSKIIDFSVENIQNIQRLCSIKAYEPALRFIEKFRDRFSANGSASGLFACDIEPARIFEICGQEMKMKLFHQPPMSNLYLTLLAEFDFKAFRIDLAITNLKQAVELVKGRLNYLEKEALEKTYRKLAFYAQNKYLTLEEYRSSDAYKVKENAIKNCRGQILSRERIIEERRIVMEKAYEETDMHYFKEDVRSVERLYRIPVYHWAPLLNHLCSHFFDDSPLFILVQNILLLILKEFPFHALNHLLIYVNIGKADPNLQIRKRKVVLQTFIDANPSYKNIITKAKKAFKLYSDFAKKNVEDFEAIDKRIFEMLNHSILINNMAFLRSIPIPAITQPLTGNINEMILFIKIEAEIEVEDGLSQPIITVTRSDGVSRKLIFKNEDLRQDSLVEQFFAVVNLLLNEKSKPVSLRDYLCGCDHRSGSHKKYYPSDMTAHDARIELANVRKQSGNLVAAFDRICNRIRSVFRYFFHERFYDSVEWRRHALIGLASVLLYDSLSPYSDCEEQIYFSTLAVCRLRDKLAGIENMFTWTFINTYDNLHINFKVSHLINEAIDKENLARMFVGWMPFL</sequence>
<organism evidence="3 5">
    <name type="scientific">Dracunculus medinensis</name>
    <name type="common">Guinea worm</name>
    <dbReference type="NCBI Taxonomy" id="318479"/>
    <lineage>
        <taxon>Eukaryota</taxon>
        <taxon>Metazoa</taxon>
        <taxon>Ecdysozoa</taxon>
        <taxon>Nematoda</taxon>
        <taxon>Chromadorea</taxon>
        <taxon>Rhabditida</taxon>
        <taxon>Spirurina</taxon>
        <taxon>Dracunculoidea</taxon>
        <taxon>Dracunculidae</taxon>
        <taxon>Dracunculus</taxon>
    </lineage>
</organism>
<dbReference type="GO" id="GO:0004674">
    <property type="term" value="F:protein serine/threonine kinase activity"/>
    <property type="evidence" value="ECO:0007669"/>
    <property type="project" value="InterPro"/>
</dbReference>
<dbReference type="PROSITE" id="PS00915">
    <property type="entry name" value="PI3_4_KINASE_1"/>
    <property type="match status" value="1"/>
</dbReference>
<proteinExistence type="predicted"/>
<keyword evidence="4" id="KW-1185">Reference proteome</keyword>
<evidence type="ECO:0000313" key="2">
    <source>
        <dbReference type="EMBL" id="VDN57727.1"/>
    </source>
</evidence>
<protein>
    <submittedName>
        <fullName evidence="5">Non-specific serine/threonine protein kinase</fullName>
    </submittedName>
</protein>
<dbReference type="InterPro" id="IPR038980">
    <property type="entry name" value="ATM_plant"/>
</dbReference>
<dbReference type="SUPFAM" id="SSF56112">
    <property type="entry name" value="Protein kinase-like (PK-like)"/>
    <property type="match status" value="1"/>
</dbReference>
<dbReference type="WBParaSite" id="DME_0000369501-mRNA-1">
    <property type="protein sequence ID" value="DME_0000369501-mRNA-1"/>
    <property type="gene ID" value="DME_0000369501"/>
</dbReference>
<dbReference type="PROSITE" id="PS51190">
    <property type="entry name" value="FATC"/>
    <property type="match status" value="1"/>
</dbReference>
<dbReference type="SMART" id="SM01343">
    <property type="entry name" value="FATC"/>
    <property type="match status" value="1"/>
</dbReference>
<evidence type="ECO:0000313" key="3">
    <source>
        <dbReference type="Proteomes" id="UP000038040"/>
    </source>
</evidence>
<dbReference type="InterPro" id="IPR018936">
    <property type="entry name" value="PI3/4_kinase_CS"/>
</dbReference>
<dbReference type="Proteomes" id="UP000038040">
    <property type="component" value="Unplaced"/>
</dbReference>
<dbReference type="Pfam" id="PF02260">
    <property type="entry name" value="FATC"/>
    <property type="match status" value="1"/>
</dbReference>
<dbReference type="OrthoDB" id="381190at2759"/>
<name>A0A0N4U9D9_DRAME</name>
<gene>
    <name evidence="2" type="ORF">DME_LOCUS7700</name>
</gene>
<dbReference type="InterPro" id="IPR003152">
    <property type="entry name" value="FATC_dom"/>
</dbReference>
<dbReference type="EMBL" id="UYYG01001162">
    <property type="protein sequence ID" value="VDN57727.1"/>
    <property type="molecule type" value="Genomic_DNA"/>
</dbReference>
<dbReference type="PANTHER" id="PTHR37079">
    <property type="entry name" value="SERINE/THREONINE-PROTEIN KINASE ATM"/>
    <property type="match status" value="1"/>
</dbReference>
<dbReference type="PANTHER" id="PTHR37079:SF4">
    <property type="entry name" value="SERINE_THREONINE-PROTEIN KINASE ATM"/>
    <property type="match status" value="1"/>
</dbReference>
<reference evidence="5" key="1">
    <citation type="submission" date="2017-02" db="UniProtKB">
        <authorList>
            <consortium name="WormBaseParasite"/>
        </authorList>
    </citation>
    <scope>IDENTIFICATION</scope>
</reference>
<evidence type="ECO:0000313" key="4">
    <source>
        <dbReference type="Proteomes" id="UP000274756"/>
    </source>
</evidence>
<dbReference type="Proteomes" id="UP000274756">
    <property type="component" value="Unassembled WGS sequence"/>
</dbReference>